<dbReference type="EMBL" id="MWPH01000002">
    <property type="protein sequence ID" value="OVE85103.1"/>
    <property type="molecule type" value="Genomic_DNA"/>
</dbReference>
<dbReference type="GO" id="GO:0003700">
    <property type="term" value="F:DNA-binding transcription factor activity"/>
    <property type="evidence" value="ECO:0007669"/>
    <property type="project" value="InterPro"/>
</dbReference>
<dbReference type="CDD" id="cd00090">
    <property type="entry name" value="HTH_ARSR"/>
    <property type="match status" value="1"/>
</dbReference>
<keyword evidence="3" id="KW-1185">Reference proteome</keyword>
<evidence type="ECO:0000259" key="1">
    <source>
        <dbReference type="Pfam" id="PF12802"/>
    </source>
</evidence>
<organism evidence="2 3">
    <name type="scientific">Natronolimnobius baerhuensis</name>
    <dbReference type="NCBI Taxonomy" id="253108"/>
    <lineage>
        <taxon>Archaea</taxon>
        <taxon>Methanobacteriati</taxon>
        <taxon>Methanobacteriota</taxon>
        <taxon>Stenosarchaea group</taxon>
        <taxon>Halobacteria</taxon>
        <taxon>Halobacteriales</taxon>
        <taxon>Natrialbaceae</taxon>
        <taxon>Natronolimnobius</taxon>
    </lineage>
</organism>
<sequence>MEEITPRDDAWDTALYTIAKEGSITSTEIARQTDISTKTANRVLKSMEAMGYVERETNRHHTFYPSDRLELVCAFMSE</sequence>
<feature type="domain" description="HTH marR-type" evidence="1">
    <location>
        <begin position="14"/>
        <end position="61"/>
    </location>
</feature>
<dbReference type="Pfam" id="PF12802">
    <property type="entry name" value="MarR_2"/>
    <property type="match status" value="1"/>
</dbReference>
<accession>A0A202E9Y4</accession>
<proteinExistence type="predicted"/>
<reference evidence="2 3" key="1">
    <citation type="submission" date="2017-02" db="EMBL/GenBank/DDBJ databases">
        <title>Natronthermophilus aegyptiacus gen. nov.,sp. nov., an aerobic, extremely halophilic alkalithermophilic archaeon isolated from the athalassohaline Wadi An Natrun, Egypt.</title>
        <authorList>
            <person name="Zhao B."/>
        </authorList>
    </citation>
    <scope>NUCLEOTIDE SEQUENCE [LARGE SCALE GENOMIC DNA]</scope>
    <source>
        <strain evidence="2 3">CGMCC 1.3597</strain>
    </source>
</reference>
<dbReference type="RefSeq" id="WP_087714882.1">
    <property type="nucleotide sequence ID" value="NZ_MWPH01000002.1"/>
</dbReference>
<evidence type="ECO:0000313" key="2">
    <source>
        <dbReference type="EMBL" id="OVE85103.1"/>
    </source>
</evidence>
<evidence type="ECO:0000313" key="3">
    <source>
        <dbReference type="Proteomes" id="UP000196084"/>
    </source>
</evidence>
<dbReference type="AlphaFoldDB" id="A0A202E9Y4"/>
<dbReference type="SUPFAM" id="SSF46785">
    <property type="entry name" value="Winged helix' DNA-binding domain"/>
    <property type="match status" value="1"/>
</dbReference>
<dbReference type="InterPro" id="IPR000835">
    <property type="entry name" value="HTH_MarR-typ"/>
</dbReference>
<dbReference type="InterPro" id="IPR036388">
    <property type="entry name" value="WH-like_DNA-bd_sf"/>
</dbReference>
<comment type="caution">
    <text evidence="2">The sequence shown here is derived from an EMBL/GenBank/DDBJ whole genome shotgun (WGS) entry which is preliminary data.</text>
</comment>
<gene>
    <name evidence="2" type="ORF">B2G88_12210</name>
</gene>
<dbReference type="Gene3D" id="1.10.10.10">
    <property type="entry name" value="Winged helix-like DNA-binding domain superfamily/Winged helix DNA-binding domain"/>
    <property type="match status" value="1"/>
</dbReference>
<protein>
    <recommendedName>
        <fullName evidence="1">HTH marR-type domain-containing protein</fullName>
    </recommendedName>
</protein>
<dbReference type="Proteomes" id="UP000196084">
    <property type="component" value="Unassembled WGS sequence"/>
</dbReference>
<name>A0A202E9Y4_9EURY</name>
<dbReference type="InterPro" id="IPR036390">
    <property type="entry name" value="WH_DNA-bd_sf"/>
</dbReference>
<dbReference type="InterPro" id="IPR011991">
    <property type="entry name" value="ArsR-like_HTH"/>
</dbReference>